<organism evidence="3 4">
    <name type="scientific">Fusarium falciforme</name>
    <dbReference type="NCBI Taxonomy" id="195108"/>
    <lineage>
        <taxon>Eukaryota</taxon>
        <taxon>Fungi</taxon>
        <taxon>Dikarya</taxon>
        <taxon>Ascomycota</taxon>
        <taxon>Pezizomycotina</taxon>
        <taxon>Sordariomycetes</taxon>
        <taxon>Hypocreomycetidae</taxon>
        <taxon>Hypocreales</taxon>
        <taxon>Nectriaceae</taxon>
        <taxon>Fusarium</taxon>
        <taxon>Fusarium solani species complex</taxon>
    </lineage>
</organism>
<dbReference type="InterPro" id="IPR012394">
    <property type="entry name" value="Aldehyde_DH_NAD(P)"/>
</dbReference>
<dbReference type="PANTHER" id="PTHR43570">
    <property type="entry name" value="ALDEHYDE DEHYDROGENASE"/>
    <property type="match status" value="1"/>
</dbReference>
<keyword evidence="2" id="KW-0472">Membrane</keyword>
<dbReference type="InterPro" id="IPR016162">
    <property type="entry name" value="Ald_DH_N"/>
</dbReference>
<evidence type="ECO:0008006" key="5">
    <source>
        <dbReference type="Google" id="ProtNLM"/>
    </source>
</evidence>
<protein>
    <recommendedName>
        <fullName evidence="5">Aldehyde dehydrogenase domain-containing protein</fullName>
    </recommendedName>
</protein>
<proteinExistence type="predicted"/>
<dbReference type="GO" id="GO:0004029">
    <property type="term" value="F:aldehyde dehydrogenase (NAD+) activity"/>
    <property type="evidence" value="ECO:0007669"/>
    <property type="project" value="TreeGrafter"/>
</dbReference>
<dbReference type="OrthoDB" id="5840532at2759"/>
<evidence type="ECO:0000313" key="3">
    <source>
        <dbReference type="EMBL" id="KAJ4181964.1"/>
    </source>
</evidence>
<keyword evidence="2" id="KW-1133">Transmembrane helix</keyword>
<dbReference type="PANTHER" id="PTHR43570:SF16">
    <property type="entry name" value="ALDEHYDE DEHYDROGENASE TYPE III, ISOFORM Q"/>
    <property type="match status" value="1"/>
</dbReference>
<keyword evidence="4" id="KW-1185">Reference proteome</keyword>
<dbReference type="SUPFAM" id="SSF53720">
    <property type="entry name" value="ALDH-like"/>
    <property type="match status" value="1"/>
</dbReference>
<gene>
    <name evidence="3" type="ORF">NW755_010651</name>
</gene>
<dbReference type="GO" id="GO:0006081">
    <property type="term" value="P:aldehyde metabolic process"/>
    <property type="evidence" value="ECO:0007669"/>
    <property type="project" value="InterPro"/>
</dbReference>
<comment type="caution">
    <text evidence="3">The sequence shown here is derived from an EMBL/GenBank/DDBJ whole genome shotgun (WGS) entry which is preliminary data.</text>
</comment>
<reference evidence="3" key="1">
    <citation type="submission" date="2022-09" db="EMBL/GenBank/DDBJ databases">
        <title>Fusarium specimens isolated from Avocado Roots.</title>
        <authorList>
            <person name="Stajich J."/>
            <person name="Roper C."/>
            <person name="Heimlech-Rivalta G."/>
        </authorList>
    </citation>
    <scope>NUCLEOTIDE SEQUENCE</scope>
    <source>
        <strain evidence="3">A02</strain>
    </source>
</reference>
<feature type="transmembrane region" description="Helical" evidence="2">
    <location>
        <begin position="475"/>
        <end position="494"/>
    </location>
</feature>
<evidence type="ECO:0000256" key="1">
    <source>
        <dbReference type="ARBA" id="ARBA00023002"/>
    </source>
</evidence>
<dbReference type="AlphaFoldDB" id="A0A9W8QYS4"/>
<dbReference type="Gene3D" id="3.40.605.10">
    <property type="entry name" value="Aldehyde Dehydrogenase, Chain A, domain 1"/>
    <property type="match status" value="1"/>
</dbReference>
<keyword evidence="1" id="KW-0560">Oxidoreductase</keyword>
<accession>A0A9W8QYS4</accession>
<keyword evidence="2" id="KW-0812">Transmembrane</keyword>
<name>A0A9W8QYS4_9HYPO</name>
<dbReference type="GO" id="GO:0005737">
    <property type="term" value="C:cytoplasm"/>
    <property type="evidence" value="ECO:0007669"/>
    <property type="project" value="TreeGrafter"/>
</dbReference>
<dbReference type="InterPro" id="IPR016161">
    <property type="entry name" value="Ald_DH/histidinol_DH"/>
</dbReference>
<sequence>MASVLDLYRTVSAAWTEGRLENVLQRQKELASLHSNVKKSSASLIKALTQDLQTTDKSAAEELQLTLDTIKTLYDSLDFPKSISQEVSVKGGASATDNLVALGPTLIDPSPYSPVASTLGPLAAAVAAGSAVIVLANKSAPAVTVELQRLIKESLDTEAIAVTDDDSADTRHQLGTRFFGVAVLQNLPERANMLKQLYQKNPLIKILSPPSGIPAAFVDRSVQDLEAVSTHLYHAAIDNSRHNPLRVPRLCFVDETLIVDLEGLLSRTGPKANESLTLTTGQGNAQALSKALKSKFPSVAKRTTMKSSGQLPAVIALSSSDPLTVETISPVAELLTESHNGLLLIPTRSLDHGIDILSKLNRNDNSPSQATYIFGAAKSSFYVAAFSKTLQVFINTIPQWSLAAVVPSSSSISDSRSLFSRGDFSVNKSIIQEPLRPVLELAIRAKALWPFMSQTLRLGKIKQPKGGRLSYFERGLIVGLALTLVAISGTSVGIHRASQHFFKRV</sequence>
<dbReference type="EMBL" id="JAOQAV010000037">
    <property type="protein sequence ID" value="KAJ4181964.1"/>
    <property type="molecule type" value="Genomic_DNA"/>
</dbReference>
<evidence type="ECO:0000256" key="2">
    <source>
        <dbReference type="SAM" id="Phobius"/>
    </source>
</evidence>
<evidence type="ECO:0000313" key="4">
    <source>
        <dbReference type="Proteomes" id="UP001152087"/>
    </source>
</evidence>
<dbReference type="Proteomes" id="UP001152087">
    <property type="component" value="Unassembled WGS sequence"/>
</dbReference>